<evidence type="ECO:0000313" key="3">
    <source>
        <dbReference type="EMBL" id="OMJ21638.1"/>
    </source>
</evidence>
<dbReference type="InterPro" id="IPR030395">
    <property type="entry name" value="GP_PDE_dom"/>
</dbReference>
<dbReference type="SUPFAM" id="SSF51695">
    <property type="entry name" value="PLC-like phosphodiesterases"/>
    <property type="match status" value="1"/>
</dbReference>
<dbReference type="OrthoDB" id="197419at2759"/>
<dbReference type="EMBL" id="LSSN01000950">
    <property type="protein sequence ID" value="OMJ21638.1"/>
    <property type="molecule type" value="Genomic_DNA"/>
</dbReference>
<evidence type="ECO:0000256" key="1">
    <source>
        <dbReference type="ARBA" id="ARBA00022801"/>
    </source>
</evidence>
<name>A0A1R1Y410_9FUNG</name>
<dbReference type="InterPro" id="IPR017946">
    <property type="entry name" value="PLC-like_Pdiesterase_TIM-brl"/>
</dbReference>
<proteinExistence type="predicted"/>
<dbReference type="PANTHER" id="PTHR22958:SF1">
    <property type="entry name" value="GLYCEROPHOSPHOCHOLINE PHOSPHODIESTERASE GPCPD1"/>
    <property type="match status" value="1"/>
</dbReference>
<dbReference type="InterPro" id="IPR051578">
    <property type="entry name" value="GDPD"/>
</dbReference>
<keyword evidence="4" id="KW-1185">Reference proteome</keyword>
<comment type="caution">
    <text evidence="3">The sequence shown here is derived from an EMBL/GenBank/DDBJ whole genome shotgun (WGS) entry which is preliminary data.</text>
</comment>
<evidence type="ECO:0000259" key="2">
    <source>
        <dbReference type="PROSITE" id="PS51704"/>
    </source>
</evidence>
<dbReference type="GO" id="GO:0046475">
    <property type="term" value="P:glycerophospholipid catabolic process"/>
    <property type="evidence" value="ECO:0007669"/>
    <property type="project" value="TreeGrafter"/>
</dbReference>
<sequence length="399" mass="45229">MEGLNKKKNEALKNQAVIEIVMRKDPLYDATSSLRKYPPYVYILYDAYNSIVNMESYGISKKLDKNLVHCVFQDMSSKNDKSFILKSLKAYINVGEPFKLNVHKILMNGDIFKLLMLIESPNTEKLSQGVSYMFVENSVISSQINSGDSSHSGTFEPFIDANNLVLQNEGAQYSFEFGAKKAKVRLSNDSETGSKDEFINLEYTVCFPFKNMDMLEKYIASNPSQLSIKNPLLCGHRGYGMNFPIDKSKNKLQVGENTVLSMNQAALSKTDFVEFVPIIYHDYMVTESGTKCKVIDISKDEFLSLGKASSDITQAKRSQLKKSYSSNDLKWDGRNEYDKYPKSKGNSNSTIQDHLTTLINLLENLEPGVGIDVEVKYPMIDESRIASVMFEKRFHISFK</sequence>
<keyword evidence="1" id="KW-0378">Hydrolase</keyword>
<evidence type="ECO:0000313" key="4">
    <source>
        <dbReference type="Proteomes" id="UP000187283"/>
    </source>
</evidence>
<dbReference type="Proteomes" id="UP000187283">
    <property type="component" value="Unassembled WGS sequence"/>
</dbReference>
<protein>
    <submittedName>
        <fullName evidence="3">Glycerophosphodiester phosphodiesterase gde1</fullName>
    </submittedName>
</protein>
<dbReference type="PANTHER" id="PTHR22958">
    <property type="entry name" value="GLYCEROPHOSPHORYL DIESTER PHOSPHODIESTERASE"/>
    <property type="match status" value="1"/>
</dbReference>
<reference evidence="3 4" key="1">
    <citation type="submission" date="2017-01" db="EMBL/GenBank/DDBJ databases">
        <authorList>
            <person name="Mah S.A."/>
            <person name="Swanson W.J."/>
            <person name="Moy G.W."/>
            <person name="Vacquier V.D."/>
        </authorList>
    </citation>
    <scope>NUCLEOTIDE SEQUENCE [LARGE SCALE GENOMIC DNA]</scope>
    <source>
        <strain evidence="3 4">GSMNP</strain>
    </source>
</reference>
<organism evidence="3 4">
    <name type="scientific">Smittium culicis</name>
    <dbReference type="NCBI Taxonomy" id="133412"/>
    <lineage>
        <taxon>Eukaryota</taxon>
        <taxon>Fungi</taxon>
        <taxon>Fungi incertae sedis</taxon>
        <taxon>Zoopagomycota</taxon>
        <taxon>Kickxellomycotina</taxon>
        <taxon>Harpellomycetes</taxon>
        <taxon>Harpellales</taxon>
        <taxon>Legeriomycetaceae</taxon>
        <taxon>Smittium</taxon>
    </lineage>
</organism>
<dbReference type="Gene3D" id="3.20.20.190">
    <property type="entry name" value="Phosphatidylinositol (PI) phosphodiesterase"/>
    <property type="match status" value="1"/>
</dbReference>
<accession>A0A1R1Y410</accession>
<dbReference type="PROSITE" id="PS51704">
    <property type="entry name" value="GP_PDE"/>
    <property type="match status" value="1"/>
</dbReference>
<dbReference type="AlphaFoldDB" id="A0A1R1Y410"/>
<dbReference type="STRING" id="133412.A0A1R1Y410"/>
<gene>
    <name evidence="3" type="ORF">AYI70_g3355</name>
</gene>
<dbReference type="Pfam" id="PF03009">
    <property type="entry name" value="GDPD"/>
    <property type="match status" value="1"/>
</dbReference>
<dbReference type="GO" id="GO:0008081">
    <property type="term" value="F:phosphoric diester hydrolase activity"/>
    <property type="evidence" value="ECO:0007669"/>
    <property type="project" value="InterPro"/>
</dbReference>
<feature type="domain" description="GP-PDE" evidence="2">
    <location>
        <begin position="231"/>
        <end position="399"/>
    </location>
</feature>